<evidence type="ECO:0000313" key="3">
    <source>
        <dbReference type="EMBL" id="ESO92751.1"/>
    </source>
</evidence>
<dbReference type="CTD" id="20238949"/>
<feature type="compositionally biased region" description="Low complexity" evidence="1">
    <location>
        <begin position="315"/>
        <end position="329"/>
    </location>
</feature>
<accession>V4AH81</accession>
<keyword evidence="2" id="KW-0732">Signal</keyword>
<feature type="compositionally biased region" description="Pro residues" evidence="1">
    <location>
        <begin position="348"/>
        <end position="361"/>
    </location>
</feature>
<feature type="region of interest" description="Disordered" evidence="1">
    <location>
        <begin position="124"/>
        <end position="393"/>
    </location>
</feature>
<feature type="compositionally biased region" description="Low complexity" evidence="1">
    <location>
        <begin position="364"/>
        <end position="373"/>
    </location>
</feature>
<gene>
    <name evidence="3" type="ORF">LOTGIDRAFT_162229</name>
</gene>
<evidence type="ECO:0000313" key="4">
    <source>
        <dbReference type="Proteomes" id="UP000030746"/>
    </source>
</evidence>
<dbReference type="AlphaFoldDB" id="V4AH81"/>
<feature type="compositionally biased region" description="Pro residues" evidence="1">
    <location>
        <begin position="243"/>
        <end position="257"/>
    </location>
</feature>
<feature type="chain" id="PRO_5004718618" evidence="2">
    <location>
        <begin position="40"/>
        <end position="596"/>
    </location>
</feature>
<dbReference type="OrthoDB" id="6100099at2759"/>
<dbReference type="OMA" id="NYQPPMC"/>
<proteinExistence type="predicted"/>
<dbReference type="EMBL" id="KB202014">
    <property type="protein sequence ID" value="ESO92751.1"/>
    <property type="molecule type" value="Genomic_DNA"/>
</dbReference>
<feature type="compositionally biased region" description="Low complexity" evidence="1">
    <location>
        <begin position="258"/>
        <end position="269"/>
    </location>
</feature>
<feature type="compositionally biased region" description="Pro residues" evidence="1">
    <location>
        <begin position="188"/>
        <end position="210"/>
    </location>
</feature>
<evidence type="ECO:0000256" key="2">
    <source>
        <dbReference type="SAM" id="SignalP"/>
    </source>
</evidence>
<name>V4AH81_LOTGI</name>
<dbReference type="HOGENOM" id="CLU_458051_0_0_1"/>
<evidence type="ECO:0000256" key="1">
    <source>
        <dbReference type="SAM" id="MobiDB-lite"/>
    </source>
</evidence>
<feature type="compositionally biased region" description="Polar residues" evidence="1">
    <location>
        <begin position="139"/>
        <end position="149"/>
    </location>
</feature>
<dbReference type="RefSeq" id="XP_009056440.1">
    <property type="nucleotide sequence ID" value="XM_009058192.1"/>
</dbReference>
<keyword evidence="4" id="KW-1185">Reference proteome</keyword>
<reference evidence="3 4" key="1">
    <citation type="journal article" date="2013" name="Nature">
        <title>Insights into bilaterian evolution from three spiralian genomes.</title>
        <authorList>
            <person name="Simakov O."/>
            <person name="Marletaz F."/>
            <person name="Cho S.J."/>
            <person name="Edsinger-Gonzales E."/>
            <person name="Havlak P."/>
            <person name="Hellsten U."/>
            <person name="Kuo D.H."/>
            <person name="Larsson T."/>
            <person name="Lv J."/>
            <person name="Arendt D."/>
            <person name="Savage R."/>
            <person name="Osoegawa K."/>
            <person name="de Jong P."/>
            <person name="Grimwood J."/>
            <person name="Chapman J.A."/>
            <person name="Shapiro H."/>
            <person name="Aerts A."/>
            <person name="Otillar R.P."/>
            <person name="Terry A.Y."/>
            <person name="Boore J.L."/>
            <person name="Grigoriev I.V."/>
            <person name="Lindberg D.R."/>
            <person name="Seaver E.C."/>
            <person name="Weisblat D.A."/>
            <person name="Putnam N.H."/>
            <person name="Rokhsar D.S."/>
        </authorList>
    </citation>
    <scope>NUCLEOTIDE SEQUENCE [LARGE SCALE GENOMIC DNA]</scope>
</reference>
<sequence length="596" mass="65530">MVFNMKLLSNHCSSGGGRMKDHTAAGLLCLLLYCGLCFSQDPTNGPTALPRPTGTANPASGNQAESRTINKTPLLVLNNYRPRVTSDILRFLADVQTRTLENAIVIQSELNALAFNRLPLVPQPRYSDQLGSRSKRDVSSATDTTSNTLPGQIPPIPGINPRFTAFGPKSPDDPSLKGLIPLQSLPPGSRPELPPTARTPPFTPGQPPRGQPLQVPPYQLERGPLGQPASGQRPKIQLGQPPRGEPPQFQPGQPPRGQPSQFQPSQSPRGQPPQFQPGQPPRSQPPQFQPGQPPRGQPPQFQPGQPPRGQPPQFQPGQSPRGQPSQFQPGQPPRGQPPQFQPGQSPRGQPPQFQPGQPPRRQPSRIQGQQPPSTNFGRRNPSRGNRVIPTPTWRLPVYNYPNRQTPFIRNTVGTRQSGNLAGGQTGSNPVPIATVAGEDEEDVPINRVLSNLSNYYRNGLNLTPTPRREPSYARSLSVLRSFVKGETYMDSGYIVENFYTYGDYELAKEHFRSLPNVNVTQLRTNRYTGFLGTIQDYRVTLCRECGIGGNYPLIEIVKLNEVYPGAIKRLLYVPGYYPDANRPFTKIPDSPTTLPL</sequence>
<dbReference type="GeneID" id="20238949"/>
<protein>
    <submittedName>
        <fullName evidence="3">Uncharacterized protein</fullName>
    </submittedName>
</protein>
<feature type="signal peptide" evidence="2">
    <location>
        <begin position="1"/>
        <end position="39"/>
    </location>
</feature>
<dbReference type="Proteomes" id="UP000030746">
    <property type="component" value="Unassembled WGS sequence"/>
</dbReference>
<feature type="compositionally biased region" description="Pro residues" evidence="1">
    <location>
        <begin position="270"/>
        <end position="314"/>
    </location>
</feature>
<dbReference type="KEGG" id="lgi:LOTGIDRAFT_162229"/>
<feature type="compositionally biased region" description="Pro residues" evidence="1">
    <location>
        <begin position="330"/>
        <end position="340"/>
    </location>
</feature>
<organism evidence="3 4">
    <name type="scientific">Lottia gigantea</name>
    <name type="common">Giant owl limpet</name>
    <dbReference type="NCBI Taxonomy" id="225164"/>
    <lineage>
        <taxon>Eukaryota</taxon>
        <taxon>Metazoa</taxon>
        <taxon>Spiralia</taxon>
        <taxon>Lophotrochozoa</taxon>
        <taxon>Mollusca</taxon>
        <taxon>Gastropoda</taxon>
        <taxon>Patellogastropoda</taxon>
        <taxon>Lottioidea</taxon>
        <taxon>Lottiidae</taxon>
        <taxon>Lottia</taxon>
    </lineage>
</organism>